<keyword evidence="3" id="KW-1185">Reference proteome</keyword>
<comment type="caution">
    <text evidence="2">The sequence shown here is derived from an EMBL/GenBank/DDBJ whole genome shotgun (WGS) entry which is preliminary data.</text>
</comment>
<dbReference type="InterPro" id="IPR019533">
    <property type="entry name" value="Peptidase_S26"/>
</dbReference>
<dbReference type="RefSeq" id="WP_116569727.1">
    <property type="nucleotide sequence ID" value="NZ_QDKP01000063.1"/>
</dbReference>
<dbReference type="InterPro" id="IPR036286">
    <property type="entry name" value="LexA/Signal_pep-like_sf"/>
</dbReference>
<dbReference type="GO" id="GO:0004252">
    <property type="term" value="F:serine-type endopeptidase activity"/>
    <property type="evidence" value="ECO:0007669"/>
    <property type="project" value="InterPro"/>
</dbReference>
<feature type="domain" description="Peptidase S26" evidence="1">
    <location>
        <begin position="32"/>
        <end position="160"/>
    </location>
</feature>
<gene>
    <name evidence="2" type="ORF">DDF65_22245</name>
</gene>
<reference evidence="2 3" key="1">
    <citation type="submission" date="2018-04" db="EMBL/GenBank/DDBJ databases">
        <title>The genome sequence of Caulobacter sp. 736.</title>
        <authorList>
            <person name="Gao J."/>
            <person name="Sun J."/>
        </authorList>
    </citation>
    <scope>NUCLEOTIDE SEQUENCE [LARGE SCALE GENOMIC DNA]</scope>
    <source>
        <strain evidence="2 3">736</strain>
    </source>
</reference>
<sequence>MRVSGALVLAALIPAPLALGSALLDAPLVLLNTSPSEPVGLYRRVAADPAPGLLIAFRPPPAAMPYLRLAQPGRARGSILKAVAAGEGRLACADGRLSIDGRALGAIADRDRRGRRLPRWRGCRRLGAGEYVVFSGRIPNSFDSRYYGPVQASEILGVYAPIWAPGA</sequence>
<dbReference type="Proteomes" id="UP000244913">
    <property type="component" value="Unassembled WGS sequence"/>
</dbReference>
<dbReference type="Gene3D" id="2.10.109.10">
    <property type="entry name" value="Umud Fragment, subunit A"/>
    <property type="match status" value="1"/>
</dbReference>
<name>A0A2T9IYM0_9CAUL</name>
<proteinExistence type="predicted"/>
<dbReference type="SUPFAM" id="SSF51306">
    <property type="entry name" value="LexA/Signal peptidase"/>
    <property type="match status" value="1"/>
</dbReference>
<dbReference type="AlphaFoldDB" id="A0A2T9IYM0"/>
<evidence type="ECO:0000313" key="2">
    <source>
        <dbReference type="EMBL" id="PVM72307.1"/>
    </source>
</evidence>
<dbReference type="EMBL" id="QDKP01000063">
    <property type="protein sequence ID" value="PVM72307.1"/>
    <property type="molecule type" value="Genomic_DNA"/>
</dbReference>
<dbReference type="Pfam" id="PF10502">
    <property type="entry name" value="Peptidase_S26"/>
    <property type="match status" value="1"/>
</dbReference>
<evidence type="ECO:0000313" key="3">
    <source>
        <dbReference type="Proteomes" id="UP000244913"/>
    </source>
</evidence>
<evidence type="ECO:0000259" key="1">
    <source>
        <dbReference type="Pfam" id="PF10502"/>
    </source>
</evidence>
<accession>A0A2T9IYM0</accession>
<dbReference type="GO" id="GO:0006465">
    <property type="term" value="P:signal peptide processing"/>
    <property type="evidence" value="ECO:0007669"/>
    <property type="project" value="InterPro"/>
</dbReference>
<protein>
    <submittedName>
        <fullName evidence="2">Conjugal transfer protein</fullName>
    </submittedName>
</protein>
<organism evidence="2 3">
    <name type="scientific">Caulobacter radicis</name>
    <dbReference type="NCBI Taxonomy" id="2172650"/>
    <lineage>
        <taxon>Bacteria</taxon>
        <taxon>Pseudomonadati</taxon>
        <taxon>Pseudomonadota</taxon>
        <taxon>Alphaproteobacteria</taxon>
        <taxon>Caulobacterales</taxon>
        <taxon>Caulobacteraceae</taxon>
        <taxon>Caulobacter</taxon>
    </lineage>
</organism>